<keyword evidence="2" id="KW-1185">Reference proteome</keyword>
<name>A0A5B9PAX4_9BACT</name>
<reference evidence="1 2" key="1">
    <citation type="submission" date="2019-08" db="EMBL/GenBank/DDBJ databases">
        <title>Deep-cultivation of Planctomycetes and their phenomic and genomic characterization uncovers novel biology.</title>
        <authorList>
            <person name="Wiegand S."/>
            <person name="Jogler M."/>
            <person name="Boedeker C."/>
            <person name="Pinto D."/>
            <person name="Vollmers J."/>
            <person name="Rivas-Marin E."/>
            <person name="Kohn T."/>
            <person name="Peeters S.H."/>
            <person name="Heuer A."/>
            <person name="Rast P."/>
            <person name="Oberbeckmann S."/>
            <person name="Bunk B."/>
            <person name="Jeske O."/>
            <person name="Meyerdierks A."/>
            <person name="Storesund J.E."/>
            <person name="Kallscheuer N."/>
            <person name="Luecker S."/>
            <person name="Lage O.M."/>
            <person name="Pohl T."/>
            <person name="Merkel B.J."/>
            <person name="Hornburger P."/>
            <person name="Mueller R.-W."/>
            <person name="Bruemmer F."/>
            <person name="Labrenz M."/>
            <person name="Spormann A.M."/>
            <person name="Op den Camp H."/>
            <person name="Overmann J."/>
            <person name="Amann R."/>
            <person name="Jetten M.S.M."/>
            <person name="Mascher T."/>
            <person name="Medema M.H."/>
            <person name="Devos D.P."/>
            <person name="Kaster A.-K."/>
            <person name="Ovreas L."/>
            <person name="Rohde M."/>
            <person name="Galperin M.Y."/>
            <person name="Jogler C."/>
        </authorList>
    </citation>
    <scope>NUCLEOTIDE SEQUENCE [LARGE SCALE GENOMIC DNA]</scope>
    <source>
        <strain evidence="1 2">FC18</strain>
    </source>
</reference>
<dbReference type="STRING" id="980251.GCA_001642875_03651"/>
<proteinExistence type="predicted"/>
<evidence type="ECO:0000313" key="2">
    <source>
        <dbReference type="Proteomes" id="UP000322214"/>
    </source>
</evidence>
<dbReference type="Proteomes" id="UP000322214">
    <property type="component" value="Chromosome"/>
</dbReference>
<gene>
    <name evidence="1" type="ORF">MFFC18_01100</name>
</gene>
<evidence type="ECO:0000313" key="1">
    <source>
        <dbReference type="EMBL" id="QEG20263.1"/>
    </source>
</evidence>
<dbReference type="EMBL" id="CP042912">
    <property type="protein sequence ID" value="QEG20263.1"/>
    <property type="molecule type" value="Genomic_DNA"/>
</dbReference>
<evidence type="ECO:0008006" key="3">
    <source>
        <dbReference type="Google" id="ProtNLM"/>
    </source>
</evidence>
<accession>A0A5B9PAX4</accession>
<dbReference type="KEGG" id="mff:MFFC18_01100"/>
<protein>
    <recommendedName>
        <fullName evidence="3">AP2 domain protein</fullName>
    </recommendedName>
</protein>
<organism evidence="1 2">
    <name type="scientific">Mariniblastus fucicola</name>
    <dbReference type="NCBI Taxonomy" id="980251"/>
    <lineage>
        <taxon>Bacteria</taxon>
        <taxon>Pseudomonadati</taxon>
        <taxon>Planctomycetota</taxon>
        <taxon>Planctomycetia</taxon>
        <taxon>Pirellulales</taxon>
        <taxon>Pirellulaceae</taxon>
        <taxon>Mariniblastus</taxon>
    </lineage>
</organism>
<dbReference type="AlphaFoldDB" id="A0A5B9PAX4"/>
<sequence length="158" mass="18284">MPNTTKNKASRCVMARISRNGEKYQENFTLREYRTWKAAEAAADKWVKKMKKQLPAATPRKNRMTKRNSSGVVGVWAFLDDSKSNTYCRWYARWPGCPNRGGVSFSADMLGDDEAFACAYLARVNETTDRDWIFKKLNSFKKTKKYQNVLKLKSVDFV</sequence>